<dbReference type="EMBL" id="VSWD01000010">
    <property type="protein sequence ID" value="KAK3091960.1"/>
    <property type="molecule type" value="Genomic_DNA"/>
</dbReference>
<gene>
    <name evidence="3" type="ORF">FSP39_024021</name>
</gene>
<dbReference type="PANTHER" id="PTHR19303:SF73">
    <property type="entry name" value="PROTEIN PDC2"/>
    <property type="match status" value="1"/>
</dbReference>
<dbReference type="InterPro" id="IPR009057">
    <property type="entry name" value="Homeodomain-like_sf"/>
</dbReference>
<sequence>MLLEQKTPQTAIAKKFGCSQAQVSNISKNRDAIREEYQSNSNPDKKRHRSGKAVDVEGALTQWFTEARSRDIPLSGPILTEKAADLAKHLNMPDFSATNGWLERWKSRNNIGFKRMHGEKKDADEGAANQWKESTLPTFLRSYHPDDIYNADETGIYFRALPDGTLTFKTDNSGGSKKSKERVTVLVCTNMTGTDKRKLLVIGKSKDPPCFRGVKSLPVTYTNSGNVWMTAEIFQNWLRDFNRDMAKQKRKILLIVDNCSAHPKGSADRLANIKMEFLPPNTTSIIQPSTRG</sequence>
<keyword evidence="4" id="KW-1185">Reference proteome</keyword>
<dbReference type="InterPro" id="IPR004875">
    <property type="entry name" value="DDE_SF_endonuclease_dom"/>
</dbReference>
<dbReference type="GO" id="GO:0003677">
    <property type="term" value="F:DNA binding"/>
    <property type="evidence" value="ECO:0007669"/>
    <property type="project" value="UniProtKB-KW"/>
</dbReference>
<dbReference type="PROSITE" id="PS51253">
    <property type="entry name" value="HTH_CENPB"/>
    <property type="match status" value="1"/>
</dbReference>
<dbReference type="AlphaFoldDB" id="A0AA89BQT1"/>
<organism evidence="3 4">
    <name type="scientific">Pinctada imbricata</name>
    <name type="common">Atlantic pearl-oyster</name>
    <name type="synonym">Pinctada martensii</name>
    <dbReference type="NCBI Taxonomy" id="66713"/>
    <lineage>
        <taxon>Eukaryota</taxon>
        <taxon>Metazoa</taxon>
        <taxon>Spiralia</taxon>
        <taxon>Lophotrochozoa</taxon>
        <taxon>Mollusca</taxon>
        <taxon>Bivalvia</taxon>
        <taxon>Autobranchia</taxon>
        <taxon>Pteriomorphia</taxon>
        <taxon>Pterioida</taxon>
        <taxon>Pterioidea</taxon>
        <taxon>Pteriidae</taxon>
        <taxon>Pinctada</taxon>
    </lineage>
</organism>
<evidence type="ECO:0000313" key="3">
    <source>
        <dbReference type="EMBL" id="KAK3091960.1"/>
    </source>
</evidence>
<dbReference type="PANTHER" id="PTHR19303">
    <property type="entry name" value="TRANSPOSON"/>
    <property type="match status" value="1"/>
</dbReference>
<proteinExistence type="predicted"/>
<dbReference type="InterPro" id="IPR006600">
    <property type="entry name" value="HTH_CenpB_DNA-bd_dom"/>
</dbReference>
<dbReference type="GO" id="GO:0005634">
    <property type="term" value="C:nucleus"/>
    <property type="evidence" value="ECO:0007669"/>
    <property type="project" value="TreeGrafter"/>
</dbReference>
<dbReference type="SMART" id="SM00674">
    <property type="entry name" value="CENPB"/>
    <property type="match status" value="1"/>
</dbReference>
<dbReference type="Pfam" id="PF03184">
    <property type="entry name" value="DDE_1"/>
    <property type="match status" value="1"/>
</dbReference>
<dbReference type="Pfam" id="PF03221">
    <property type="entry name" value="HTH_Tnp_Tc5"/>
    <property type="match status" value="1"/>
</dbReference>
<dbReference type="Gene3D" id="1.10.10.60">
    <property type="entry name" value="Homeodomain-like"/>
    <property type="match status" value="2"/>
</dbReference>
<feature type="domain" description="HTH CENPB-type" evidence="2">
    <location>
        <begin position="44"/>
        <end position="115"/>
    </location>
</feature>
<dbReference type="InterPro" id="IPR050863">
    <property type="entry name" value="CenT-Element_Derived"/>
</dbReference>
<comment type="caution">
    <text evidence="3">The sequence shown here is derived from an EMBL/GenBank/DDBJ whole genome shotgun (WGS) entry which is preliminary data.</text>
</comment>
<evidence type="ECO:0000259" key="2">
    <source>
        <dbReference type="PROSITE" id="PS51253"/>
    </source>
</evidence>
<accession>A0AA89BQT1</accession>
<keyword evidence="1" id="KW-0238">DNA-binding</keyword>
<dbReference type="Proteomes" id="UP001186944">
    <property type="component" value="Unassembled WGS sequence"/>
</dbReference>
<evidence type="ECO:0000313" key="4">
    <source>
        <dbReference type="Proteomes" id="UP001186944"/>
    </source>
</evidence>
<name>A0AA89BQT1_PINIB</name>
<reference evidence="3" key="1">
    <citation type="submission" date="2019-08" db="EMBL/GenBank/DDBJ databases">
        <title>The improved chromosome-level genome for the pearl oyster Pinctada fucata martensii using PacBio sequencing and Hi-C.</title>
        <authorList>
            <person name="Zheng Z."/>
        </authorList>
    </citation>
    <scope>NUCLEOTIDE SEQUENCE</scope>
    <source>
        <strain evidence="3">ZZ-2019</strain>
        <tissue evidence="3">Adductor muscle</tissue>
    </source>
</reference>
<evidence type="ECO:0000256" key="1">
    <source>
        <dbReference type="ARBA" id="ARBA00023125"/>
    </source>
</evidence>
<protein>
    <recommendedName>
        <fullName evidence="2">HTH CENPB-type domain-containing protein</fullName>
    </recommendedName>
</protein>
<dbReference type="SUPFAM" id="SSF46689">
    <property type="entry name" value="Homeodomain-like"/>
    <property type="match status" value="1"/>
</dbReference>